<dbReference type="PANTHER" id="PTHR22911">
    <property type="entry name" value="ACYL-MALONYL CONDENSING ENZYME-RELATED"/>
    <property type="match status" value="1"/>
</dbReference>
<dbReference type="EMBL" id="QKYU01000007">
    <property type="protein sequence ID" value="PZW47113.1"/>
    <property type="molecule type" value="Genomic_DNA"/>
</dbReference>
<feature type="domain" description="EamA" evidence="2">
    <location>
        <begin position="161"/>
        <end position="300"/>
    </location>
</feature>
<protein>
    <submittedName>
        <fullName evidence="3">Putative membrane protein</fullName>
    </submittedName>
</protein>
<evidence type="ECO:0000313" key="4">
    <source>
        <dbReference type="Proteomes" id="UP000249688"/>
    </source>
</evidence>
<dbReference type="Proteomes" id="UP000249688">
    <property type="component" value="Unassembled WGS sequence"/>
</dbReference>
<keyword evidence="4" id="KW-1185">Reference proteome</keyword>
<feature type="transmembrane region" description="Helical" evidence="1">
    <location>
        <begin position="69"/>
        <end position="89"/>
    </location>
</feature>
<feature type="transmembrane region" description="Helical" evidence="1">
    <location>
        <begin position="281"/>
        <end position="301"/>
    </location>
</feature>
<feature type="transmembrane region" description="Helical" evidence="1">
    <location>
        <begin position="237"/>
        <end position="261"/>
    </location>
</feature>
<feature type="transmembrane region" description="Helical" evidence="1">
    <location>
        <begin position="39"/>
        <end position="57"/>
    </location>
</feature>
<dbReference type="InterPro" id="IPR037185">
    <property type="entry name" value="EmrE-like"/>
</dbReference>
<evidence type="ECO:0000259" key="2">
    <source>
        <dbReference type="Pfam" id="PF00892"/>
    </source>
</evidence>
<dbReference type="OrthoDB" id="5243804at2"/>
<evidence type="ECO:0000256" key="1">
    <source>
        <dbReference type="SAM" id="Phobius"/>
    </source>
</evidence>
<feature type="transmembrane region" description="Helical" evidence="1">
    <location>
        <begin position="161"/>
        <end position="179"/>
    </location>
</feature>
<evidence type="ECO:0000313" key="3">
    <source>
        <dbReference type="EMBL" id="PZW47113.1"/>
    </source>
</evidence>
<dbReference type="GO" id="GO:0016020">
    <property type="term" value="C:membrane"/>
    <property type="evidence" value="ECO:0007669"/>
    <property type="project" value="InterPro"/>
</dbReference>
<accession>A0A2W7KH15</accession>
<proteinExistence type="predicted"/>
<feature type="transmembrane region" description="Helical" evidence="1">
    <location>
        <begin position="126"/>
        <end position="149"/>
    </location>
</feature>
<name>A0A2W7KH15_9PROT</name>
<sequence>MIPLWIAVTLSAALFQTWRTALQQRLRGMLSVNGAAVTRYLYGVPVGGLLLAGYAGVTGQSPPAIGDPVFLALCAGGGLMQILGTNALIASFGSRGFTVGTAYAKTEAMQAAVLALVLLGENLSPLSWGGIAVGISGVLYLSLAGRAMTPASLWEATRQPAAMYGLAAGAGFALTAVIIKSANLRLDHPDPVLRALLVLVVINIMQTVMQGGWLLWREPAEATRVLASWRISMKVGALSALGSACWFTGFALAPVALVRALGQSEMVFTLLFSRFYLNESWKRQDVIGALLVVAGVVLVLGGR</sequence>
<feature type="transmembrane region" description="Helical" evidence="1">
    <location>
        <begin position="191"/>
        <end position="216"/>
    </location>
</feature>
<dbReference type="SUPFAM" id="SSF103481">
    <property type="entry name" value="Multidrug resistance efflux transporter EmrE"/>
    <property type="match status" value="2"/>
</dbReference>
<keyword evidence="1" id="KW-0472">Membrane</keyword>
<comment type="caution">
    <text evidence="3">The sequence shown here is derived from an EMBL/GenBank/DDBJ whole genome shotgun (WGS) entry which is preliminary data.</text>
</comment>
<dbReference type="InterPro" id="IPR000620">
    <property type="entry name" value="EamA_dom"/>
</dbReference>
<organism evidence="3 4">
    <name type="scientific">Humitalea rosea</name>
    <dbReference type="NCBI Taxonomy" id="990373"/>
    <lineage>
        <taxon>Bacteria</taxon>
        <taxon>Pseudomonadati</taxon>
        <taxon>Pseudomonadota</taxon>
        <taxon>Alphaproteobacteria</taxon>
        <taxon>Acetobacterales</taxon>
        <taxon>Roseomonadaceae</taxon>
        <taxon>Humitalea</taxon>
    </lineage>
</organism>
<dbReference type="Pfam" id="PF00892">
    <property type="entry name" value="EamA"/>
    <property type="match status" value="1"/>
</dbReference>
<reference evidence="3 4" key="1">
    <citation type="submission" date="2018-06" db="EMBL/GenBank/DDBJ databases">
        <title>Genomic Encyclopedia of Archaeal and Bacterial Type Strains, Phase II (KMG-II): from individual species to whole genera.</title>
        <authorList>
            <person name="Goeker M."/>
        </authorList>
    </citation>
    <scope>NUCLEOTIDE SEQUENCE [LARGE SCALE GENOMIC DNA]</scope>
    <source>
        <strain evidence="3 4">DSM 24525</strain>
    </source>
</reference>
<keyword evidence="1" id="KW-0812">Transmembrane</keyword>
<gene>
    <name evidence="3" type="ORF">C8P66_107151</name>
</gene>
<keyword evidence="1" id="KW-1133">Transmembrane helix</keyword>
<dbReference type="AlphaFoldDB" id="A0A2W7KH15"/>
<dbReference type="RefSeq" id="WP_111397699.1">
    <property type="nucleotide sequence ID" value="NZ_QKYU01000007.1"/>
</dbReference>